<feature type="transmembrane region" description="Helical" evidence="2">
    <location>
        <begin position="393"/>
        <end position="410"/>
    </location>
</feature>
<reference evidence="4" key="1">
    <citation type="submission" date="2022-07" db="EMBL/GenBank/DDBJ databases">
        <title>Genome analysis of Parmales, a sister group of diatoms, reveals the evolutionary specialization of diatoms from phago-mixotrophs to photoautotrophs.</title>
        <authorList>
            <person name="Ban H."/>
            <person name="Sato S."/>
            <person name="Yoshikawa S."/>
            <person name="Kazumasa Y."/>
            <person name="Nakamura Y."/>
            <person name="Ichinomiya M."/>
            <person name="Saitoh K."/>
            <person name="Sato N."/>
            <person name="Blanc-Mathieu R."/>
            <person name="Endo H."/>
            <person name="Kuwata A."/>
            <person name="Ogata H."/>
        </authorList>
    </citation>
    <scope>NUCLEOTIDE SEQUENCE</scope>
</reference>
<feature type="transmembrane region" description="Helical" evidence="2">
    <location>
        <begin position="174"/>
        <end position="195"/>
    </location>
</feature>
<evidence type="ECO:0000313" key="4">
    <source>
        <dbReference type="EMBL" id="GMH62329.1"/>
    </source>
</evidence>
<sequence length="540" mass="59265">MVDEWIICVVSLVALGCSLAGVVSPYAGIQYELPPGNQGANPIYAWWGLWNGNPNIGMCEGTGQWEATSQKFSGGHLSSCSRTDSNVVQAFSVIACGLLFINSLLLIGTYIKGIQRGLTSMVLSFLAGCSAVIVSVMFSWKINPFVYPNSAQGTPCTQFSNALGLSECTEYIRYGFWFEIATFVFAFFLCCLHFLNSRLFYCVFGCCVEKPEEEEEEPEEPSNKLLIVAKLKSVWFTCTVFACFSSYIRLYNDQDSFGFNSDYGLWTSGPLCKEQMPNAYGYEFGTLPTPYPNFGDCTVTLLSFITAMSVMAMCFAGLSFVCVVPMLKYPTTFKRVGLCFTGISTVCLVALASIWTTGVDPGRYGQDWCAYLGAASNTANIETTVCKFSWRPGPIFAFVALGLGAVSFVLDSRLLVSDGANFCPYASGHIEEDELEKGELSSFDESRRKSKEFIAEEAERVTDEDDDANGDSAGRDSVDEESDLEIEIEPNSNEPNEPNDNDEPQSPYRPPGSPLGGISRWLRSSPKASTDELTDVKLDE</sequence>
<dbReference type="OrthoDB" id="10393459at2759"/>
<feature type="signal peptide" evidence="3">
    <location>
        <begin position="1"/>
        <end position="20"/>
    </location>
</feature>
<feature type="transmembrane region" description="Helical" evidence="2">
    <location>
        <begin position="336"/>
        <end position="355"/>
    </location>
</feature>
<accession>A0A9W7DZH0</accession>
<feature type="region of interest" description="Disordered" evidence="1">
    <location>
        <begin position="455"/>
        <end position="540"/>
    </location>
</feature>
<organism evidence="4 5">
    <name type="scientific">Triparma retinervis</name>
    <dbReference type="NCBI Taxonomy" id="2557542"/>
    <lineage>
        <taxon>Eukaryota</taxon>
        <taxon>Sar</taxon>
        <taxon>Stramenopiles</taxon>
        <taxon>Ochrophyta</taxon>
        <taxon>Bolidophyceae</taxon>
        <taxon>Parmales</taxon>
        <taxon>Triparmaceae</taxon>
        <taxon>Triparma</taxon>
    </lineage>
</organism>
<protein>
    <submittedName>
        <fullName evidence="4">Uncharacterized protein</fullName>
    </submittedName>
</protein>
<evidence type="ECO:0000256" key="1">
    <source>
        <dbReference type="SAM" id="MobiDB-lite"/>
    </source>
</evidence>
<comment type="caution">
    <text evidence="4">The sequence shown here is derived from an EMBL/GenBank/DDBJ whole genome shotgun (WGS) entry which is preliminary data.</text>
</comment>
<feature type="compositionally biased region" description="Acidic residues" evidence="1">
    <location>
        <begin position="478"/>
        <end position="488"/>
    </location>
</feature>
<feature type="chain" id="PRO_5040931141" evidence="3">
    <location>
        <begin position="21"/>
        <end position="540"/>
    </location>
</feature>
<dbReference type="EMBL" id="BRXZ01002454">
    <property type="protein sequence ID" value="GMH62329.1"/>
    <property type="molecule type" value="Genomic_DNA"/>
</dbReference>
<keyword evidence="2" id="KW-1133">Transmembrane helix</keyword>
<keyword evidence="3" id="KW-0732">Signal</keyword>
<keyword evidence="2" id="KW-0472">Membrane</keyword>
<keyword evidence="2" id="KW-0812">Transmembrane</keyword>
<proteinExistence type="predicted"/>
<evidence type="ECO:0000256" key="2">
    <source>
        <dbReference type="SAM" id="Phobius"/>
    </source>
</evidence>
<feature type="transmembrane region" description="Helical" evidence="2">
    <location>
        <begin position="233"/>
        <end position="251"/>
    </location>
</feature>
<dbReference type="Proteomes" id="UP001165082">
    <property type="component" value="Unassembled WGS sequence"/>
</dbReference>
<feature type="transmembrane region" description="Helical" evidence="2">
    <location>
        <begin position="118"/>
        <end position="140"/>
    </location>
</feature>
<keyword evidence="5" id="KW-1185">Reference proteome</keyword>
<gene>
    <name evidence="4" type="ORF">TrRE_jg8295</name>
</gene>
<dbReference type="AlphaFoldDB" id="A0A9W7DZH0"/>
<name>A0A9W7DZH0_9STRA</name>
<feature type="transmembrane region" description="Helical" evidence="2">
    <location>
        <begin position="87"/>
        <end position="111"/>
    </location>
</feature>
<evidence type="ECO:0000313" key="5">
    <source>
        <dbReference type="Proteomes" id="UP001165082"/>
    </source>
</evidence>
<evidence type="ECO:0000256" key="3">
    <source>
        <dbReference type="SAM" id="SignalP"/>
    </source>
</evidence>
<feature type="transmembrane region" description="Helical" evidence="2">
    <location>
        <begin position="301"/>
        <end position="324"/>
    </location>
</feature>